<evidence type="ECO:0000256" key="1">
    <source>
        <dbReference type="ARBA" id="ARBA00001946"/>
    </source>
</evidence>
<comment type="cofactor">
    <cofactor evidence="1">
        <name>Mg(2+)</name>
        <dbReference type="ChEBI" id="CHEBI:18420"/>
    </cofactor>
</comment>
<evidence type="ECO:0000256" key="6">
    <source>
        <dbReference type="ARBA" id="ARBA00022723"/>
    </source>
</evidence>
<name>A0A923NC61_9FIRM</name>
<evidence type="ECO:0000256" key="2">
    <source>
        <dbReference type="ARBA" id="ARBA00006706"/>
    </source>
</evidence>
<dbReference type="PROSITE" id="PS00723">
    <property type="entry name" value="POLYPRENYL_SYNTHASE_1"/>
    <property type="match status" value="1"/>
</dbReference>
<evidence type="ECO:0000256" key="8">
    <source>
        <dbReference type="ARBA" id="ARBA00023229"/>
    </source>
</evidence>
<reference evidence="13" key="1">
    <citation type="submission" date="2020-08" db="EMBL/GenBank/DDBJ databases">
        <authorList>
            <person name="Liu C."/>
            <person name="Sun Q."/>
        </authorList>
    </citation>
    <scope>NUCLEOTIDE SEQUENCE</scope>
    <source>
        <strain evidence="13">BX16</strain>
    </source>
</reference>
<dbReference type="GO" id="GO:0004337">
    <property type="term" value="F:(2E,6E)-farnesyl diphosphate synthase activity"/>
    <property type="evidence" value="ECO:0007669"/>
    <property type="project" value="UniProtKB-EC"/>
</dbReference>
<dbReference type="SFLD" id="SFLDG01017">
    <property type="entry name" value="Polyprenyl_Transferase_Like"/>
    <property type="match status" value="1"/>
</dbReference>
<evidence type="ECO:0000256" key="4">
    <source>
        <dbReference type="ARBA" id="ARBA00015100"/>
    </source>
</evidence>
<dbReference type="PANTHER" id="PTHR43281:SF1">
    <property type="entry name" value="FARNESYL DIPHOSPHATE SYNTHASE"/>
    <property type="match status" value="1"/>
</dbReference>
<proteinExistence type="inferred from homology"/>
<dbReference type="InterPro" id="IPR000092">
    <property type="entry name" value="Polyprenyl_synt"/>
</dbReference>
<evidence type="ECO:0000313" key="14">
    <source>
        <dbReference type="Proteomes" id="UP000644115"/>
    </source>
</evidence>
<accession>A0A923NC61</accession>
<dbReference type="CDD" id="cd00685">
    <property type="entry name" value="Trans_IPPS_HT"/>
    <property type="match status" value="1"/>
</dbReference>
<dbReference type="EC" id="2.5.1.10" evidence="3"/>
<dbReference type="InterPro" id="IPR008949">
    <property type="entry name" value="Isoprenoid_synthase_dom_sf"/>
</dbReference>
<gene>
    <name evidence="13" type="ORF">H8876_00415</name>
</gene>
<evidence type="ECO:0000256" key="11">
    <source>
        <dbReference type="ARBA" id="ARBA00049399"/>
    </source>
</evidence>
<dbReference type="InterPro" id="IPR033749">
    <property type="entry name" value="Polyprenyl_synt_CS"/>
</dbReference>
<comment type="similarity">
    <text evidence="2 12">Belongs to the FPP/GGPP synthase family.</text>
</comment>
<dbReference type="InterPro" id="IPR053378">
    <property type="entry name" value="Prenyl_diphosphate_synthase"/>
</dbReference>
<evidence type="ECO:0000313" key="13">
    <source>
        <dbReference type="EMBL" id="MBC5998486.1"/>
    </source>
</evidence>
<keyword evidence="7" id="KW-0460">Magnesium</keyword>
<dbReference type="SUPFAM" id="SSF48576">
    <property type="entry name" value="Terpenoid synthases"/>
    <property type="match status" value="1"/>
</dbReference>
<dbReference type="SFLD" id="SFLDS00005">
    <property type="entry name" value="Isoprenoid_Synthase_Type_I"/>
    <property type="match status" value="1"/>
</dbReference>
<dbReference type="GO" id="GO:0005737">
    <property type="term" value="C:cytoplasm"/>
    <property type="evidence" value="ECO:0007669"/>
    <property type="project" value="UniProtKB-ARBA"/>
</dbReference>
<dbReference type="FunFam" id="1.10.600.10:FF:000001">
    <property type="entry name" value="Geranylgeranyl diphosphate synthase"/>
    <property type="match status" value="1"/>
</dbReference>
<keyword evidence="8" id="KW-0414">Isoprene biosynthesis</keyword>
<dbReference type="EMBL" id="JACRWC010000008">
    <property type="protein sequence ID" value="MBC5998486.1"/>
    <property type="molecule type" value="Genomic_DNA"/>
</dbReference>
<comment type="caution">
    <text evidence="13">The sequence shown here is derived from an EMBL/GenBank/DDBJ whole genome shotgun (WGS) entry which is preliminary data.</text>
</comment>
<protein>
    <recommendedName>
        <fullName evidence="4">Farnesyl diphosphate synthase</fullName>
        <ecNumber evidence="3">2.5.1.10</ecNumber>
    </recommendedName>
    <alternativeName>
        <fullName evidence="10">(2E,6E)-farnesyl diphosphate synthase</fullName>
    </alternativeName>
    <alternativeName>
        <fullName evidence="9">Geranyltranstransferase</fullName>
    </alternativeName>
</protein>
<evidence type="ECO:0000256" key="7">
    <source>
        <dbReference type="ARBA" id="ARBA00022842"/>
    </source>
</evidence>
<dbReference type="RefSeq" id="WP_249286093.1">
    <property type="nucleotide sequence ID" value="NZ_JACRWC010000008.1"/>
</dbReference>
<evidence type="ECO:0000256" key="12">
    <source>
        <dbReference type="RuleBase" id="RU004466"/>
    </source>
</evidence>
<dbReference type="Gene3D" id="1.10.600.10">
    <property type="entry name" value="Farnesyl Diphosphate Synthase"/>
    <property type="match status" value="1"/>
</dbReference>
<organism evidence="13 14">
    <name type="scientific">Lentihominibacter faecis</name>
    <dbReference type="NCBI Taxonomy" id="2764712"/>
    <lineage>
        <taxon>Bacteria</taxon>
        <taxon>Bacillati</taxon>
        <taxon>Bacillota</taxon>
        <taxon>Clostridia</taxon>
        <taxon>Peptostreptococcales</taxon>
        <taxon>Anaerovoracaceae</taxon>
        <taxon>Lentihominibacter</taxon>
    </lineage>
</organism>
<dbReference type="PROSITE" id="PS00444">
    <property type="entry name" value="POLYPRENYL_SYNTHASE_2"/>
    <property type="match status" value="1"/>
</dbReference>
<dbReference type="AlphaFoldDB" id="A0A923NC61"/>
<dbReference type="PANTHER" id="PTHR43281">
    <property type="entry name" value="FARNESYL DIPHOSPHATE SYNTHASE"/>
    <property type="match status" value="1"/>
</dbReference>
<dbReference type="NCBIfam" id="NF045485">
    <property type="entry name" value="FPPsyn"/>
    <property type="match status" value="1"/>
</dbReference>
<evidence type="ECO:0000256" key="5">
    <source>
        <dbReference type="ARBA" id="ARBA00022679"/>
    </source>
</evidence>
<dbReference type="Proteomes" id="UP000644115">
    <property type="component" value="Unassembled WGS sequence"/>
</dbReference>
<comment type="catalytic activity">
    <reaction evidence="11">
        <text>isopentenyl diphosphate + (2E)-geranyl diphosphate = (2E,6E)-farnesyl diphosphate + diphosphate</text>
        <dbReference type="Rhea" id="RHEA:19361"/>
        <dbReference type="ChEBI" id="CHEBI:33019"/>
        <dbReference type="ChEBI" id="CHEBI:58057"/>
        <dbReference type="ChEBI" id="CHEBI:128769"/>
        <dbReference type="ChEBI" id="CHEBI:175763"/>
        <dbReference type="EC" id="2.5.1.10"/>
    </reaction>
</comment>
<evidence type="ECO:0000256" key="3">
    <source>
        <dbReference type="ARBA" id="ARBA00012439"/>
    </source>
</evidence>
<dbReference type="Pfam" id="PF00348">
    <property type="entry name" value="polyprenyl_synt"/>
    <property type="match status" value="1"/>
</dbReference>
<keyword evidence="5 12" id="KW-0808">Transferase</keyword>
<evidence type="ECO:0000256" key="10">
    <source>
        <dbReference type="ARBA" id="ARBA00032873"/>
    </source>
</evidence>
<dbReference type="GO" id="GO:0016114">
    <property type="term" value="P:terpenoid biosynthetic process"/>
    <property type="evidence" value="ECO:0007669"/>
    <property type="project" value="UniProtKB-ARBA"/>
</dbReference>
<dbReference type="GO" id="GO:0046872">
    <property type="term" value="F:metal ion binding"/>
    <property type="evidence" value="ECO:0007669"/>
    <property type="project" value="UniProtKB-KW"/>
</dbReference>
<evidence type="ECO:0000256" key="9">
    <source>
        <dbReference type="ARBA" id="ARBA00032380"/>
    </source>
</evidence>
<keyword evidence="6" id="KW-0479">Metal-binding</keyword>
<sequence>MKEYTFEDYRNIVENHLMDFIPDVDHKSITLYESMKYSLSAGGKRIRPVLLLATCDFCGGSIEEALPYACALEYIHNYSLIHDDLPCMDNDDLRRGRPTNHKVYGEAMATLAGDGLQAAAFEVMNHDMLLYFDDPAALKKRIRASYEISKGAGCRGMVAGQVADMEAEDKNCSQEMIDYIHLTKTAALIVAAVRAGAQLGNCDPEMLAQLTIYAENLGLAFQICDDILDVIGEEEKMGKKAGMDSINKKATYPALYGLEKSKEHLEELTDTAIEALARYYDNAEVLTKLAKDLEVRGK</sequence>
<keyword evidence="14" id="KW-1185">Reference proteome</keyword>